<evidence type="ECO:0000313" key="10">
    <source>
        <dbReference type="Proteomes" id="UP000078532"/>
    </source>
</evidence>
<dbReference type="Gene3D" id="1.10.3720.10">
    <property type="entry name" value="MetI-like"/>
    <property type="match status" value="1"/>
</dbReference>
<keyword evidence="4 7" id="KW-0812">Transmembrane</keyword>
<dbReference type="AlphaFoldDB" id="A0A1B7LGY4"/>
<keyword evidence="3" id="KW-1003">Cell membrane</keyword>
<sequence length="294" mass="31893">MIKFEEPIDIWGQISPEHGYTVHGAAGALPFKPLNRQALAMRIFLLVISLLTIYALLTIDYRSVDVAKAAADTLNNLKIIFLQPDTHRLSLRDAFYEVVITMGLAFLTTLFGGVIAFFLGLLGARNLAPKQVTNIVKGFVAFIRAVPTILWVLIFAVAAGLGSAAAVIGMTFHSVSYLTKAYAESFEELDRSVIEALSASGANWWQIVFQAVIPSAATSILSWTFLRYEINFANAVAMGAAAGAAGIGFDLFMAGGYYFDLREVGLITYIILAFAMALEAVATGLKGRIRQNPR</sequence>
<protein>
    <submittedName>
        <fullName evidence="9">Phosphonate ABC transporter permease</fullName>
    </submittedName>
</protein>
<feature type="transmembrane region" description="Helical" evidence="7">
    <location>
        <begin position="145"/>
        <end position="172"/>
    </location>
</feature>
<feature type="domain" description="ABC transmembrane type-1" evidence="8">
    <location>
        <begin position="98"/>
        <end position="282"/>
    </location>
</feature>
<evidence type="ECO:0000256" key="5">
    <source>
        <dbReference type="ARBA" id="ARBA00022989"/>
    </source>
</evidence>
<dbReference type="STRING" id="1838280.A6M21_05990"/>
<feature type="transmembrane region" description="Helical" evidence="7">
    <location>
        <begin position="39"/>
        <end position="57"/>
    </location>
</feature>
<evidence type="ECO:0000256" key="3">
    <source>
        <dbReference type="ARBA" id="ARBA00022475"/>
    </source>
</evidence>
<gene>
    <name evidence="9" type="ORF">A6M21_05990</name>
</gene>
<dbReference type="RefSeq" id="WP_066666813.1">
    <property type="nucleotide sequence ID" value="NZ_LYVF01000062.1"/>
</dbReference>
<dbReference type="GO" id="GO:0005886">
    <property type="term" value="C:plasma membrane"/>
    <property type="evidence" value="ECO:0007669"/>
    <property type="project" value="UniProtKB-SubCell"/>
</dbReference>
<evidence type="ECO:0000256" key="4">
    <source>
        <dbReference type="ARBA" id="ARBA00022692"/>
    </source>
</evidence>
<accession>A0A1B7LGY4</accession>
<dbReference type="PANTHER" id="PTHR30043">
    <property type="entry name" value="PHOSPHONATES TRANSPORT SYSTEM PERMEASE PROTEIN"/>
    <property type="match status" value="1"/>
</dbReference>
<evidence type="ECO:0000313" key="9">
    <source>
        <dbReference type="EMBL" id="OAT85466.1"/>
    </source>
</evidence>
<evidence type="ECO:0000259" key="8">
    <source>
        <dbReference type="PROSITE" id="PS50928"/>
    </source>
</evidence>
<dbReference type="SUPFAM" id="SSF161098">
    <property type="entry name" value="MetI-like"/>
    <property type="match status" value="1"/>
</dbReference>
<dbReference type="Pfam" id="PF00528">
    <property type="entry name" value="BPD_transp_1"/>
    <property type="match status" value="1"/>
</dbReference>
<dbReference type="EMBL" id="LYVF01000062">
    <property type="protein sequence ID" value="OAT85466.1"/>
    <property type="molecule type" value="Genomic_DNA"/>
</dbReference>
<keyword evidence="6 7" id="KW-0472">Membrane</keyword>
<dbReference type="InterPro" id="IPR035906">
    <property type="entry name" value="MetI-like_sf"/>
</dbReference>
<name>A0A1B7LGY4_9FIRM</name>
<feature type="transmembrane region" description="Helical" evidence="7">
    <location>
        <begin position="98"/>
        <end position="124"/>
    </location>
</feature>
<dbReference type="InterPro" id="IPR000515">
    <property type="entry name" value="MetI-like"/>
</dbReference>
<keyword evidence="2 7" id="KW-0813">Transport</keyword>
<reference evidence="9 10" key="1">
    <citation type="submission" date="2016-04" db="EMBL/GenBank/DDBJ databases">
        <authorList>
            <person name="Evans L.H."/>
            <person name="Alamgir A."/>
            <person name="Owens N."/>
            <person name="Weber N.D."/>
            <person name="Virtaneva K."/>
            <person name="Barbian K."/>
            <person name="Babar A."/>
            <person name="Rosenke K."/>
        </authorList>
    </citation>
    <scope>NUCLEOTIDE SEQUENCE [LARGE SCALE GENOMIC DNA]</scope>
    <source>
        <strain evidence="9 10">LMa1</strain>
    </source>
</reference>
<comment type="caution">
    <text evidence="9">The sequence shown here is derived from an EMBL/GenBank/DDBJ whole genome shotgun (WGS) entry which is preliminary data.</text>
</comment>
<keyword evidence="10" id="KW-1185">Reference proteome</keyword>
<dbReference type="PROSITE" id="PS50928">
    <property type="entry name" value="ABC_TM1"/>
    <property type="match status" value="1"/>
</dbReference>
<comment type="subcellular location">
    <subcellularLocation>
        <location evidence="1 7">Cell membrane</location>
        <topology evidence="1 7">Multi-pass membrane protein</topology>
    </subcellularLocation>
</comment>
<dbReference type="GO" id="GO:0055085">
    <property type="term" value="P:transmembrane transport"/>
    <property type="evidence" value="ECO:0007669"/>
    <property type="project" value="InterPro"/>
</dbReference>
<comment type="similarity">
    <text evidence="7">Belongs to the binding-protein-dependent transport system permease family.</text>
</comment>
<dbReference type="CDD" id="cd06261">
    <property type="entry name" value="TM_PBP2"/>
    <property type="match status" value="1"/>
</dbReference>
<evidence type="ECO:0000256" key="7">
    <source>
        <dbReference type="RuleBase" id="RU363032"/>
    </source>
</evidence>
<feature type="transmembrane region" description="Helical" evidence="7">
    <location>
        <begin position="265"/>
        <end position="285"/>
    </location>
</feature>
<organism evidence="9 10">
    <name type="scientific">Desulfotomaculum copahuensis</name>
    <dbReference type="NCBI Taxonomy" id="1838280"/>
    <lineage>
        <taxon>Bacteria</taxon>
        <taxon>Bacillati</taxon>
        <taxon>Bacillota</taxon>
        <taxon>Clostridia</taxon>
        <taxon>Eubacteriales</taxon>
        <taxon>Desulfotomaculaceae</taxon>
        <taxon>Desulfotomaculum</taxon>
    </lineage>
</organism>
<evidence type="ECO:0000256" key="2">
    <source>
        <dbReference type="ARBA" id="ARBA00022448"/>
    </source>
</evidence>
<dbReference type="Proteomes" id="UP000078532">
    <property type="component" value="Unassembled WGS sequence"/>
</dbReference>
<evidence type="ECO:0000256" key="6">
    <source>
        <dbReference type="ARBA" id="ARBA00023136"/>
    </source>
</evidence>
<dbReference type="PANTHER" id="PTHR30043:SF1">
    <property type="entry name" value="ABC TRANSPORT SYSTEM PERMEASE PROTEIN P69"/>
    <property type="match status" value="1"/>
</dbReference>
<proteinExistence type="inferred from homology"/>
<evidence type="ECO:0000256" key="1">
    <source>
        <dbReference type="ARBA" id="ARBA00004651"/>
    </source>
</evidence>
<keyword evidence="5 7" id="KW-1133">Transmembrane helix</keyword>
<feature type="transmembrane region" description="Helical" evidence="7">
    <location>
        <begin position="207"/>
        <end position="226"/>
    </location>
</feature>
<feature type="transmembrane region" description="Helical" evidence="7">
    <location>
        <begin position="238"/>
        <end position="259"/>
    </location>
</feature>